<accession>A0AAE0WGE2</accession>
<protein>
    <submittedName>
        <fullName evidence="1">Uncharacterized protein</fullName>
    </submittedName>
</protein>
<organism evidence="1 2">
    <name type="scientific">Potamilus streckersoni</name>
    <dbReference type="NCBI Taxonomy" id="2493646"/>
    <lineage>
        <taxon>Eukaryota</taxon>
        <taxon>Metazoa</taxon>
        <taxon>Spiralia</taxon>
        <taxon>Lophotrochozoa</taxon>
        <taxon>Mollusca</taxon>
        <taxon>Bivalvia</taxon>
        <taxon>Autobranchia</taxon>
        <taxon>Heteroconchia</taxon>
        <taxon>Palaeoheterodonta</taxon>
        <taxon>Unionida</taxon>
        <taxon>Unionoidea</taxon>
        <taxon>Unionidae</taxon>
        <taxon>Ambleminae</taxon>
        <taxon>Lampsilini</taxon>
        <taxon>Potamilus</taxon>
    </lineage>
</organism>
<reference evidence="1" key="3">
    <citation type="submission" date="2023-05" db="EMBL/GenBank/DDBJ databases">
        <authorList>
            <person name="Smith C.H."/>
        </authorList>
    </citation>
    <scope>NUCLEOTIDE SEQUENCE</scope>
    <source>
        <strain evidence="1">CHS0354</strain>
        <tissue evidence="1">Mantle</tissue>
    </source>
</reference>
<keyword evidence="2" id="KW-1185">Reference proteome</keyword>
<dbReference type="AlphaFoldDB" id="A0AAE0WGE2"/>
<gene>
    <name evidence="1" type="ORF">CHS0354_021317</name>
</gene>
<comment type="caution">
    <text evidence="1">The sequence shown here is derived from an EMBL/GenBank/DDBJ whole genome shotgun (WGS) entry which is preliminary data.</text>
</comment>
<dbReference type="EMBL" id="JAEAOA010001311">
    <property type="protein sequence ID" value="KAK3611882.1"/>
    <property type="molecule type" value="Genomic_DNA"/>
</dbReference>
<proteinExistence type="predicted"/>
<reference evidence="1" key="1">
    <citation type="journal article" date="2021" name="Genome Biol. Evol.">
        <title>A High-Quality Reference Genome for a Parasitic Bivalve with Doubly Uniparental Inheritance (Bivalvia: Unionida).</title>
        <authorList>
            <person name="Smith C.H."/>
        </authorList>
    </citation>
    <scope>NUCLEOTIDE SEQUENCE</scope>
    <source>
        <strain evidence="1">CHS0354</strain>
    </source>
</reference>
<reference evidence="1" key="2">
    <citation type="journal article" date="2021" name="Genome Biol. Evol.">
        <title>Developing a high-quality reference genome for a parasitic bivalve with doubly uniparental inheritance (Bivalvia: Unionida).</title>
        <authorList>
            <person name="Smith C.H."/>
        </authorList>
    </citation>
    <scope>NUCLEOTIDE SEQUENCE</scope>
    <source>
        <strain evidence="1">CHS0354</strain>
        <tissue evidence="1">Mantle</tissue>
    </source>
</reference>
<evidence type="ECO:0000313" key="2">
    <source>
        <dbReference type="Proteomes" id="UP001195483"/>
    </source>
</evidence>
<dbReference type="Proteomes" id="UP001195483">
    <property type="component" value="Unassembled WGS sequence"/>
</dbReference>
<evidence type="ECO:0000313" key="1">
    <source>
        <dbReference type="EMBL" id="KAK3611882.1"/>
    </source>
</evidence>
<name>A0AAE0WGE2_9BIVA</name>
<sequence>MVSNYYPPKESTFLRQRILKLSEKQMKSSLHSSFLNKCVEEGIVPPGLRLKLKLYIGSESEEFQKSINNLLHEVSLNICERLSEEQQKRSLNFGKEMENVRDELKKKLDG</sequence>